<evidence type="ECO:0008006" key="3">
    <source>
        <dbReference type="Google" id="ProtNLM"/>
    </source>
</evidence>
<evidence type="ECO:0000313" key="2">
    <source>
        <dbReference type="Proteomes" id="UP000266841"/>
    </source>
</evidence>
<comment type="caution">
    <text evidence="1">The sequence shown here is derived from an EMBL/GenBank/DDBJ whole genome shotgun (WGS) entry which is preliminary data.</text>
</comment>
<proteinExistence type="predicted"/>
<name>K0S136_THAOC</name>
<sequence>MGRNGTIVVFAKCPLPGSSKTRLAPLLGDDGAALLAQAMLSDVLSSLTACDHLQDTLKLLVYAPGDSNTGSRMTKILASLGLSSCSSESYTPRKDTTSNWVLMPMLSDSSDLTSSSLGDKLMDSLTRARELDEGSPVLFLGMDSPEVPTDEIVRGLETASSKDMPRAYMCPANDGGYGLLALPSCAPTSVFSGIRWSCALTAVSQLKALSDSGIDVSIGRLMYDIDEPEDVSSLAKRLSSPFSEEATSVDCNDVLSRPPFEISRFGRVSDPRKCPHTTEALSKLELIG</sequence>
<gene>
    <name evidence="1" type="ORF">THAOC_28109</name>
</gene>
<dbReference type="OMA" id="EHHTANA"/>
<dbReference type="OrthoDB" id="191769at2759"/>
<dbReference type="AlphaFoldDB" id="K0S136"/>
<accession>K0S136</accession>
<dbReference type="eggNOG" id="ENOG502S8J2">
    <property type="taxonomic scope" value="Eukaryota"/>
</dbReference>
<dbReference type="EMBL" id="AGNL01039547">
    <property type="protein sequence ID" value="EJK52597.1"/>
    <property type="molecule type" value="Genomic_DNA"/>
</dbReference>
<dbReference type="Gene3D" id="3.90.550.10">
    <property type="entry name" value="Spore Coat Polysaccharide Biosynthesis Protein SpsA, Chain A"/>
    <property type="match status" value="1"/>
</dbReference>
<dbReference type="InterPro" id="IPR029044">
    <property type="entry name" value="Nucleotide-diphossugar_trans"/>
</dbReference>
<dbReference type="Proteomes" id="UP000266841">
    <property type="component" value="Unassembled WGS sequence"/>
</dbReference>
<dbReference type="PANTHER" id="PTHR36529">
    <property type="entry name" value="SLL1095 PROTEIN"/>
    <property type="match status" value="1"/>
</dbReference>
<protein>
    <recommendedName>
        <fullName evidence="3">Glycosyltransferase</fullName>
    </recommendedName>
</protein>
<evidence type="ECO:0000313" key="1">
    <source>
        <dbReference type="EMBL" id="EJK52597.1"/>
    </source>
</evidence>
<organism evidence="1 2">
    <name type="scientific">Thalassiosira oceanica</name>
    <name type="common">Marine diatom</name>
    <dbReference type="NCBI Taxonomy" id="159749"/>
    <lineage>
        <taxon>Eukaryota</taxon>
        <taxon>Sar</taxon>
        <taxon>Stramenopiles</taxon>
        <taxon>Ochrophyta</taxon>
        <taxon>Bacillariophyta</taxon>
        <taxon>Coscinodiscophyceae</taxon>
        <taxon>Thalassiosirophycidae</taxon>
        <taxon>Thalassiosirales</taxon>
        <taxon>Thalassiosiraceae</taxon>
        <taxon>Thalassiosira</taxon>
    </lineage>
</organism>
<dbReference type="PANTHER" id="PTHR36529:SF1">
    <property type="entry name" value="GLYCOSYLTRANSFERASE"/>
    <property type="match status" value="1"/>
</dbReference>
<reference evidence="1 2" key="1">
    <citation type="journal article" date="2012" name="Genome Biol.">
        <title>Genome and low-iron response of an oceanic diatom adapted to chronic iron limitation.</title>
        <authorList>
            <person name="Lommer M."/>
            <person name="Specht M."/>
            <person name="Roy A.S."/>
            <person name="Kraemer L."/>
            <person name="Andreson R."/>
            <person name="Gutowska M.A."/>
            <person name="Wolf J."/>
            <person name="Bergner S.V."/>
            <person name="Schilhabel M.B."/>
            <person name="Klostermeier U.C."/>
            <person name="Beiko R.G."/>
            <person name="Rosenstiel P."/>
            <person name="Hippler M."/>
            <person name="Laroche J."/>
        </authorList>
    </citation>
    <scope>NUCLEOTIDE SEQUENCE [LARGE SCALE GENOMIC DNA]</scope>
    <source>
        <strain evidence="1 2">CCMP1005</strain>
    </source>
</reference>
<keyword evidence="2" id="KW-1185">Reference proteome</keyword>
<dbReference type="SUPFAM" id="SSF53448">
    <property type="entry name" value="Nucleotide-diphospho-sugar transferases"/>
    <property type="match status" value="1"/>
</dbReference>
<dbReference type="Pfam" id="PF09837">
    <property type="entry name" value="DUF2064"/>
    <property type="match status" value="1"/>
</dbReference>
<dbReference type="InterPro" id="IPR018641">
    <property type="entry name" value="Trfase_1_rSAM/seldom-assoc"/>
</dbReference>